<proteinExistence type="predicted"/>
<gene>
    <name evidence="2" type="ORF">SCP_0113950</name>
</gene>
<accession>A0A401G8K4</accession>
<dbReference type="GeneID" id="38775423"/>
<dbReference type="InterPro" id="IPR027417">
    <property type="entry name" value="P-loop_NTPase"/>
</dbReference>
<dbReference type="OrthoDB" id="360161at2759"/>
<dbReference type="PANTHER" id="PTHR47958">
    <property type="entry name" value="ATP-DEPENDENT RNA HELICASE DBP3"/>
    <property type="match status" value="1"/>
</dbReference>
<evidence type="ECO:0000313" key="3">
    <source>
        <dbReference type="Proteomes" id="UP000287166"/>
    </source>
</evidence>
<comment type="caution">
    <text evidence="2">The sequence shown here is derived from an EMBL/GenBank/DDBJ whole genome shotgun (WGS) entry which is preliminary data.</text>
</comment>
<organism evidence="2 3">
    <name type="scientific">Sparassis crispa</name>
    <dbReference type="NCBI Taxonomy" id="139825"/>
    <lineage>
        <taxon>Eukaryota</taxon>
        <taxon>Fungi</taxon>
        <taxon>Dikarya</taxon>
        <taxon>Basidiomycota</taxon>
        <taxon>Agaricomycotina</taxon>
        <taxon>Agaricomycetes</taxon>
        <taxon>Polyporales</taxon>
        <taxon>Sparassidaceae</taxon>
        <taxon>Sparassis</taxon>
    </lineage>
</organism>
<evidence type="ECO:0000259" key="1">
    <source>
        <dbReference type="PROSITE" id="PS51194"/>
    </source>
</evidence>
<sequence length="116" mass="12942">MVSTEVIMARGMDFKGVREVINYDFLQGVQICVHRIGRTGHAGGKEKTVTYFSDQVAPFLKTIANVLLQSGSPVPEWILKLPEPSKIKWSEMGKVGRAEAVTRASWVGRQDAIRRI</sequence>
<dbReference type="Pfam" id="PF00271">
    <property type="entry name" value="Helicase_C"/>
    <property type="match status" value="1"/>
</dbReference>
<dbReference type="EMBL" id="BFAD01000001">
    <property type="protein sequence ID" value="GBE78506.1"/>
    <property type="molecule type" value="Genomic_DNA"/>
</dbReference>
<dbReference type="PROSITE" id="PS51194">
    <property type="entry name" value="HELICASE_CTER"/>
    <property type="match status" value="1"/>
</dbReference>
<dbReference type="RefSeq" id="XP_027609419.1">
    <property type="nucleotide sequence ID" value="XM_027753618.1"/>
</dbReference>
<name>A0A401G8K4_9APHY</name>
<dbReference type="Proteomes" id="UP000287166">
    <property type="component" value="Unassembled WGS sequence"/>
</dbReference>
<dbReference type="AlphaFoldDB" id="A0A401G8K4"/>
<feature type="domain" description="Helicase C-terminal" evidence="1">
    <location>
        <begin position="1"/>
        <end position="82"/>
    </location>
</feature>
<dbReference type="Gene3D" id="3.40.50.300">
    <property type="entry name" value="P-loop containing nucleotide triphosphate hydrolases"/>
    <property type="match status" value="1"/>
</dbReference>
<dbReference type="STRING" id="139825.A0A401G8K4"/>
<dbReference type="InterPro" id="IPR001650">
    <property type="entry name" value="Helicase_C-like"/>
</dbReference>
<dbReference type="SUPFAM" id="SSF52540">
    <property type="entry name" value="P-loop containing nucleoside triphosphate hydrolases"/>
    <property type="match status" value="1"/>
</dbReference>
<evidence type="ECO:0000313" key="2">
    <source>
        <dbReference type="EMBL" id="GBE78506.1"/>
    </source>
</evidence>
<reference evidence="2 3" key="1">
    <citation type="journal article" date="2018" name="Sci. Rep.">
        <title>Genome sequence of the cauliflower mushroom Sparassis crispa (Hanabiratake) and its association with beneficial usage.</title>
        <authorList>
            <person name="Kiyama R."/>
            <person name="Furutani Y."/>
            <person name="Kawaguchi K."/>
            <person name="Nakanishi T."/>
        </authorList>
    </citation>
    <scope>NUCLEOTIDE SEQUENCE [LARGE SCALE GENOMIC DNA]</scope>
</reference>
<protein>
    <recommendedName>
        <fullName evidence="1">Helicase C-terminal domain-containing protein</fullName>
    </recommendedName>
</protein>
<dbReference type="InParanoid" id="A0A401G8K4"/>
<keyword evidence="3" id="KW-1185">Reference proteome</keyword>